<evidence type="ECO:0000256" key="1">
    <source>
        <dbReference type="SAM" id="SignalP"/>
    </source>
</evidence>
<gene>
    <name evidence="2" type="ORF">NK662_16305</name>
</gene>
<protein>
    <recommendedName>
        <fullName evidence="4">Lipoprotein</fullName>
    </recommendedName>
</protein>
<accession>A0AA41X7C8</accession>
<evidence type="ECO:0000313" key="2">
    <source>
        <dbReference type="EMBL" id="MCP8970087.1"/>
    </source>
</evidence>
<keyword evidence="3" id="KW-1185">Reference proteome</keyword>
<sequence length="126" mass="13719">MKKIILLTVSAVLVSGVMACSKQEKTETSHGSAAGNSTAASNMTKDMKQIAWEHLSQEQQSHVKGSWESATVRKLTLKNSVLKGTKYDGKEVYLVDFPSDENPTLGGIGVYISTDTKEFIQLAPRD</sequence>
<proteinExistence type="predicted"/>
<evidence type="ECO:0008006" key="4">
    <source>
        <dbReference type="Google" id="ProtNLM"/>
    </source>
</evidence>
<reference evidence="2" key="1">
    <citation type="submission" date="2022-07" db="EMBL/GenBank/DDBJ databases">
        <authorList>
            <person name="Li W.-J."/>
            <person name="Deng Q.-Q."/>
        </authorList>
    </citation>
    <scope>NUCLEOTIDE SEQUENCE</scope>
    <source>
        <strain evidence="2">SYSU M60031</strain>
    </source>
</reference>
<name>A0AA41X7C8_9BACI</name>
<feature type="signal peptide" evidence="1">
    <location>
        <begin position="1"/>
        <end position="19"/>
    </location>
</feature>
<dbReference type="RefSeq" id="WP_254760006.1">
    <property type="nucleotide sequence ID" value="NZ_JANCLT010000009.1"/>
</dbReference>
<evidence type="ECO:0000313" key="3">
    <source>
        <dbReference type="Proteomes" id="UP001156102"/>
    </source>
</evidence>
<dbReference type="PROSITE" id="PS51257">
    <property type="entry name" value="PROKAR_LIPOPROTEIN"/>
    <property type="match status" value="1"/>
</dbReference>
<organism evidence="2 3">
    <name type="scientific">Ectobacillus ponti</name>
    <dbReference type="NCBI Taxonomy" id="2961894"/>
    <lineage>
        <taxon>Bacteria</taxon>
        <taxon>Bacillati</taxon>
        <taxon>Bacillota</taxon>
        <taxon>Bacilli</taxon>
        <taxon>Bacillales</taxon>
        <taxon>Bacillaceae</taxon>
        <taxon>Ectobacillus</taxon>
    </lineage>
</organism>
<comment type="caution">
    <text evidence="2">The sequence shown here is derived from an EMBL/GenBank/DDBJ whole genome shotgun (WGS) entry which is preliminary data.</text>
</comment>
<dbReference type="EMBL" id="JANCLT010000009">
    <property type="protein sequence ID" value="MCP8970087.1"/>
    <property type="molecule type" value="Genomic_DNA"/>
</dbReference>
<feature type="chain" id="PRO_5041279895" description="Lipoprotein" evidence="1">
    <location>
        <begin position="20"/>
        <end position="126"/>
    </location>
</feature>
<dbReference type="AlphaFoldDB" id="A0AA41X7C8"/>
<keyword evidence="1" id="KW-0732">Signal</keyword>
<dbReference type="Proteomes" id="UP001156102">
    <property type="component" value="Unassembled WGS sequence"/>
</dbReference>